<dbReference type="OrthoDB" id="1736712at2759"/>
<evidence type="ECO:0000259" key="2">
    <source>
        <dbReference type="SMART" id="SM00568"/>
    </source>
</evidence>
<evidence type="ECO:0000313" key="4">
    <source>
        <dbReference type="RefSeq" id="XP_021841713.1"/>
    </source>
</evidence>
<evidence type="ECO:0000256" key="1">
    <source>
        <dbReference type="ARBA" id="ARBA00009414"/>
    </source>
</evidence>
<reference evidence="4" key="2">
    <citation type="submission" date="2025-08" db="UniProtKB">
        <authorList>
            <consortium name="RefSeq"/>
        </authorList>
    </citation>
    <scope>IDENTIFICATION</scope>
    <source>
        <tissue evidence="4">Leaf</tissue>
    </source>
</reference>
<dbReference type="Pfam" id="PF02893">
    <property type="entry name" value="GRAM"/>
    <property type="match status" value="1"/>
</dbReference>
<proteinExistence type="inferred from homology"/>
<organism evidence="3 4">
    <name type="scientific">Spinacia oleracea</name>
    <name type="common">Spinach</name>
    <dbReference type="NCBI Taxonomy" id="3562"/>
    <lineage>
        <taxon>Eukaryota</taxon>
        <taxon>Viridiplantae</taxon>
        <taxon>Streptophyta</taxon>
        <taxon>Embryophyta</taxon>
        <taxon>Tracheophyta</taxon>
        <taxon>Spermatophyta</taxon>
        <taxon>Magnoliopsida</taxon>
        <taxon>eudicotyledons</taxon>
        <taxon>Gunneridae</taxon>
        <taxon>Pentapetalae</taxon>
        <taxon>Caryophyllales</taxon>
        <taxon>Chenopodiaceae</taxon>
        <taxon>Chenopodioideae</taxon>
        <taxon>Anserineae</taxon>
        <taxon>Spinacia</taxon>
    </lineage>
</organism>
<dbReference type="GeneID" id="110781976"/>
<dbReference type="KEGG" id="soe:110781976"/>
<keyword evidence="3" id="KW-1185">Reference proteome</keyword>
<protein>
    <submittedName>
        <fullName evidence="4">GEM-like protein 4 isoform X1</fullName>
    </submittedName>
</protein>
<sequence length="209" mass="23495">MDGAQLVFKSLKCMFGDQVLRIESSEDDQNKRMKLTQTLSSNADGCDSKNMKQSKKKSVISTMNKLAKGKLSLGAKILQVGGVEKAFRRMFNVSETEKLLKATQCCLFTTAGPLSGRLFISSENLAFCSDKAVAKYSSPSGETSRYHYKVVIPLRNIKKAHQSENVKKPSKKYLQVVTNDDFEFWFAGFLKFKKTFKNLQQALSWDSDS</sequence>
<dbReference type="InterPro" id="IPR037848">
    <property type="entry name" value="GEM-like"/>
</dbReference>
<dbReference type="InterPro" id="IPR004182">
    <property type="entry name" value="GRAM"/>
</dbReference>
<feature type="domain" description="GRAM" evidence="2">
    <location>
        <begin position="85"/>
        <end position="164"/>
    </location>
</feature>
<accession>A0A9R0I3A8</accession>
<dbReference type="AlphaFoldDB" id="A0A9R0I3A8"/>
<dbReference type="Proteomes" id="UP000813463">
    <property type="component" value="Chromosome 2"/>
</dbReference>
<reference evidence="3" key="1">
    <citation type="journal article" date="2021" name="Nat. Commun.">
        <title>Genomic analyses provide insights into spinach domestication and the genetic basis of agronomic traits.</title>
        <authorList>
            <person name="Cai X."/>
            <person name="Sun X."/>
            <person name="Xu C."/>
            <person name="Sun H."/>
            <person name="Wang X."/>
            <person name="Ge C."/>
            <person name="Zhang Z."/>
            <person name="Wang Q."/>
            <person name="Fei Z."/>
            <person name="Jiao C."/>
            <person name="Wang Q."/>
        </authorList>
    </citation>
    <scope>NUCLEOTIDE SEQUENCE [LARGE SCALE GENOMIC DNA]</scope>
    <source>
        <strain evidence="3">cv. Varoflay</strain>
    </source>
</reference>
<dbReference type="RefSeq" id="XP_021841713.1">
    <property type="nucleotide sequence ID" value="XM_021986021.2"/>
</dbReference>
<gene>
    <name evidence="4" type="primary">LOC110781976</name>
</gene>
<evidence type="ECO:0000313" key="3">
    <source>
        <dbReference type="Proteomes" id="UP000813463"/>
    </source>
</evidence>
<dbReference type="Gene3D" id="2.30.29.30">
    <property type="entry name" value="Pleckstrin-homology domain (PH domain)/Phosphotyrosine-binding domain (PTB)"/>
    <property type="match status" value="1"/>
</dbReference>
<dbReference type="InterPro" id="IPR011993">
    <property type="entry name" value="PH-like_dom_sf"/>
</dbReference>
<comment type="similarity">
    <text evidence="1">Belongs to the GEM family.</text>
</comment>
<dbReference type="SMART" id="SM00568">
    <property type="entry name" value="GRAM"/>
    <property type="match status" value="1"/>
</dbReference>
<dbReference type="PANTHER" id="PTHR31969">
    <property type="entry name" value="GEM-LIKE PROTEIN 2"/>
    <property type="match status" value="1"/>
</dbReference>
<name>A0A9R0I3A8_SPIOL</name>